<sequence>MIFERKKYLDELIAGRGNGLVKIITGVRRCGKSFLLFDIWHNWLLEHGVTDSHIIEIQLDDFRNRRLRKPDTLLDYIDSKVMDDGKPYYIVLDEVQLVEEFVEVILSLTHMRNVDVYVSGSNSRFLSSDVVTEFRGRGDEIRIWPLTFDEYFSGIGGDIRKAWLDYYTFGGLPQVALLETEEKKTDYLRGLYETTYLRDVIERNHLRNPEGMKELVRVLASGIGSSTNPTRIANTFQSSQGVTIKRDTIKQYIDYLKDSFLIEEALRYDVKGRKYIGTETKYYFADVGIRAAILNYRQQEETHIMENIIYNELRSRGYNVDVGLVELGGKDKNGKFVRKQLEVDFVVNRPPYRVYIQSAFHMPTPEKEQQERRPLLSINDHFRKIVIVGDDIHRKEDELGVLTVGLLDFLTDKNLLEQG</sequence>
<feature type="domain" description="DUF4143" evidence="2">
    <location>
        <begin position="198"/>
        <end position="351"/>
    </location>
</feature>
<dbReference type="EMBL" id="JAQMRD010000004">
    <property type="protein sequence ID" value="MDB9222295.1"/>
    <property type="molecule type" value="Genomic_DNA"/>
</dbReference>
<dbReference type="AlphaFoldDB" id="A0A412W9W9"/>
<organism evidence="4 5">
    <name type="scientific">Odoribacter splanchnicus</name>
    <dbReference type="NCBI Taxonomy" id="28118"/>
    <lineage>
        <taxon>Bacteria</taxon>
        <taxon>Pseudomonadati</taxon>
        <taxon>Bacteroidota</taxon>
        <taxon>Bacteroidia</taxon>
        <taxon>Bacteroidales</taxon>
        <taxon>Odoribacteraceae</taxon>
        <taxon>Odoribacter</taxon>
    </lineage>
</organism>
<comment type="caution">
    <text evidence="4">The sequence shown here is derived from an EMBL/GenBank/DDBJ whole genome shotgun (WGS) entry which is preliminary data.</text>
</comment>
<dbReference type="EMBL" id="QRYW01000030">
    <property type="protein sequence ID" value="RGV22899.1"/>
    <property type="molecule type" value="Genomic_DNA"/>
</dbReference>
<gene>
    <name evidence="4" type="ORF">DWW24_13820</name>
    <name evidence="3" type="ORF">PN645_04645</name>
</gene>
<feature type="domain" description="AAA" evidence="1">
    <location>
        <begin position="21"/>
        <end position="151"/>
    </location>
</feature>
<accession>A0A412W9W9</accession>
<dbReference type="RefSeq" id="WP_013612616.1">
    <property type="nucleotide sequence ID" value="NZ_JADMUD010000006.1"/>
</dbReference>
<reference evidence="3" key="2">
    <citation type="submission" date="2023-01" db="EMBL/GenBank/DDBJ databases">
        <title>Human gut microbiome strain richness.</title>
        <authorList>
            <person name="Chen-Liaw A."/>
        </authorList>
    </citation>
    <scope>NUCLEOTIDE SEQUENCE</scope>
    <source>
        <strain evidence="3">RTP21484st1_B7_RTP21484_190118</strain>
    </source>
</reference>
<dbReference type="Proteomes" id="UP000283426">
    <property type="component" value="Unassembled WGS sequence"/>
</dbReference>
<keyword evidence="4" id="KW-0067">ATP-binding</keyword>
<dbReference type="InterPro" id="IPR041682">
    <property type="entry name" value="AAA_14"/>
</dbReference>
<dbReference type="Pfam" id="PF13173">
    <property type="entry name" value="AAA_14"/>
    <property type="match status" value="1"/>
</dbReference>
<dbReference type="InterPro" id="IPR025420">
    <property type="entry name" value="DUF4143"/>
</dbReference>
<evidence type="ECO:0000313" key="3">
    <source>
        <dbReference type="EMBL" id="MDB9222295.1"/>
    </source>
</evidence>
<dbReference type="Pfam" id="PF13635">
    <property type="entry name" value="DUF4143"/>
    <property type="match status" value="1"/>
</dbReference>
<dbReference type="PANTHER" id="PTHR33295">
    <property type="entry name" value="ATPASE"/>
    <property type="match status" value="1"/>
</dbReference>
<keyword evidence="4" id="KW-0547">Nucleotide-binding</keyword>
<evidence type="ECO:0000259" key="2">
    <source>
        <dbReference type="Pfam" id="PF13635"/>
    </source>
</evidence>
<dbReference type="Proteomes" id="UP001212263">
    <property type="component" value="Unassembled WGS sequence"/>
</dbReference>
<protein>
    <submittedName>
        <fullName evidence="4">ATP-binding protein</fullName>
    </submittedName>
</protein>
<dbReference type="PANTHER" id="PTHR33295:SF18">
    <property type="entry name" value="AAA+ ATPASE DOMAIN-CONTAINING PROTEIN"/>
    <property type="match status" value="1"/>
</dbReference>
<reference evidence="4 5" key="1">
    <citation type="submission" date="2018-08" db="EMBL/GenBank/DDBJ databases">
        <title>A genome reference for cultivated species of the human gut microbiota.</title>
        <authorList>
            <person name="Zou Y."/>
            <person name="Xue W."/>
            <person name="Luo G."/>
        </authorList>
    </citation>
    <scope>NUCLEOTIDE SEQUENCE [LARGE SCALE GENOMIC DNA]</scope>
    <source>
        <strain evidence="4 5">AF14-6AC</strain>
    </source>
</reference>
<dbReference type="SUPFAM" id="SSF52540">
    <property type="entry name" value="P-loop containing nucleoside triphosphate hydrolases"/>
    <property type="match status" value="1"/>
</dbReference>
<dbReference type="GeneID" id="61275666"/>
<proteinExistence type="predicted"/>
<dbReference type="OMA" id="KTYLMFQ"/>
<name>A0A412W9W9_9BACT</name>
<dbReference type="GO" id="GO:0005524">
    <property type="term" value="F:ATP binding"/>
    <property type="evidence" value="ECO:0007669"/>
    <property type="project" value="UniProtKB-KW"/>
</dbReference>
<dbReference type="InterPro" id="IPR027417">
    <property type="entry name" value="P-loop_NTPase"/>
</dbReference>
<evidence type="ECO:0000313" key="5">
    <source>
        <dbReference type="Proteomes" id="UP000283426"/>
    </source>
</evidence>
<evidence type="ECO:0000259" key="1">
    <source>
        <dbReference type="Pfam" id="PF13173"/>
    </source>
</evidence>
<evidence type="ECO:0000313" key="4">
    <source>
        <dbReference type="EMBL" id="RGV22899.1"/>
    </source>
</evidence>